<dbReference type="CDD" id="cd05799">
    <property type="entry name" value="PGM2"/>
    <property type="match status" value="1"/>
</dbReference>
<keyword evidence="9 14" id="KW-0460">Magnesium</keyword>
<dbReference type="Pfam" id="PF00408">
    <property type="entry name" value="PGM_PMM_IV"/>
    <property type="match status" value="1"/>
</dbReference>
<dbReference type="PRINTS" id="PR00509">
    <property type="entry name" value="PGMPMM"/>
</dbReference>
<feature type="domain" description="Alpha-D-phosphohexomutase alpha/beta/alpha" evidence="17">
    <location>
        <begin position="208"/>
        <end position="314"/>
    </location>
</feature>
<comment type="cofactor">
    <cofactor evidence="2">
        <name>Mg(2+)</name>
        <dbReference type="ChEBI" id="CHEBI:18420"/>
    </cofactor>
</comment>
<proteinExistence type="inferred from homology"/>
<organism evidence="19 20">
    <name type="scientific">Candidatus Avichristensenella intestinipullorum</name>
    <dbReference type="NCBI Taxonomy" id="2840693"/>
    <lineage>
        <taxon>Bacteria</taxon>
        <taxon>Bacillati</taxon>
        <taxon>Bacillota</taxon>
        <taxon>Clostridia</taxon>
        <taxon>Candidatus Avichristensenella</taxon>
    </lineage>
</organism>
<keyword evidence="7" id="KW-0597">Phosphoprotein</keyword>
<evidence type="ECO:0000256" key="3">
    <source>
        <dbReference type="ARBA" id="ARBA00005164"/>
    </source>
</evidence>
<evidence type="ECO:0000256" key="14">
    <source>
        <dbReference type="RuleBase" id="RU004326"/>
    </source>
</evidence>
<reference evidence="19" key="1">
    <citation type="submission" date="2020-10" db="EMBL/GenBank/DDBJ databases">
        <authorList>
            <person name="Gilroy R."/>
        </authorList>
    </citation>
    <scope>NUCLEOTIDE SEQUENCE</scope>
    <source>
        <strain evidence="19">ChiHile30-977</strain>
    </source>
</reference>
<evidence type="ECO:0000256" key="9">
    <source>
        <dbReference type="ARBA" id="ARBA00022842"/>
    </source>
</evidence>
<evidence type="ECO:0000259" key="18">
    <source>
        <dbReference type="Pfam" id="PF02880"/>
    </source>
</evidence>
<evidence type="ECO:0000256" key="1">
    <source>
        <dbReference type="ARBA" id="ARBA00000443"/>
    </source>
</evidence>
<comment type="similarity">
    <text evidence="5 14">Belongs to the phosphohexose mutase family.</text>
</comment>
<dbReference type="InterPro" id="IPR005841">
    <property type="entry name" value="Alpha-D-phosphohexomutase_SF"/>
</dbReference>
<dbReference type="Gene3D" id="3.40.120.10">
    <property type="entry name" value="Alpha-D-Glucose-1,6-Bisphosphate, subunit A, domain 3"/>
    <property type="match status" value="3"/>
</dbReference>
<dbReference type="PROSITE" id="PS00710">
    <property type="entry name" value="PGM_PMM"/>
    <property type="match status" value="1"/>
</dbReference>
<evidence type="ECO:0000259" key="16">
    <source>
        <dbReference type="Pfam" id="PF02878"/>
    </source>
</evidence>
<dbReference type="EMBL" id="DVFI01000107">
    <property type="protein sequence ID" value="HIQ63489.1"/>
    <property type="molecule type" value="Genomic_DNA"/>
</dbReference>
<feature type="domain" description="Alpha-D-phosphohexomutase alpha/beta/alpha" evidence="16">
    <location>
        <begin position="44"/>
        <end position="180"/>
    </location>
</feature>
<evidence type="ECO:0000256" key="7">
    <source>
        <dbReference type="ARBA" id="ARBA00022553"/>
    </source>
</evidence>
<dbReference type="InterPro" id="IPR016066">
    <property type="entry name" value="A-D-PHexomutase_CS"/>
</dbReference>
<dbReference type="Proteomes" id="UP000886819">
    <property type="component" value="Unassembled WGS sequence"/>
</dbReference>
<evidence type="ECO:0000256" key="12">
    <source>
        <dbReference type="ARBA" id="ARBA00041398"/>
    </source>
</evidence>
<dbReference type="AlphaFoldDB" id="A0A9D0YXE0"/>
<dbReference type="Pfam" id="PF02880">
    <property type="entry name" value="PGM_PMM_III"/>
    <property type="match status" value="1"/>
</dbReference>
<gene>
    <name evidence="19" type="ORF">IAA66_07900</name>
</gene>
<dbReference type="SUPFAM" id="SSF53738">
    <property type="entry name" value="Phosphoglucomutase, first 3 domains"/>
    <property type="match status" value="3"/>
</dbReference>
<evidence type="ECO:0000259" key="17">
    <source>
        <dbReference type="Pfam" id="PF02879"/>
    </source>
</evidence>
<dbReference type="InterPro" id="IPR036900">
    <property type="entry name" value="A-D-PHexomutase_C_sf"/>
</dbReference>
<dbReference type="GO" id="GO:0004614">
    <property type="term" value="F:phosphoglucomutase activity"/>
    <property type="evidence" value="ECO:0007669"/>
    <property type="project" value="UniProtKB-EC"/>
</dbReference>
<dbReference type="SUPFAM" id="SSF55957">
    <property type="entry name" value="Phosphoglucomutase, C-terminal domain"/>
    <property type="match status" value="1"/>
</dbReference>
<reference evidence="19" key="2">
    <citation type="journal article" date="2021" name="PeerJ">
        <title>Extensive microbial diversity within the chicken gut microbiome revealed by metagenomics and culture.</title>
        <authorList>
            <person name="Gilroy R."/>
            <person name="Ravi A."/>
            <person name="Getino M."/>
            <person name="Pursley I."/>
            <person name="Horton D.L."/>
            <person name="Alikhan N.F."/>
            <person name="Baker D."/>
            <person name="Gharbi K."/>
            <person name="Hall N."/>
            <person name="Watson M."/>
            <person name="Adriaenssens E.M."/>
            <person name="Foster-Nyarko E."/>
            <person name="Jarju S."/>
            <person name="Secka A."/>
            <person name="Antonio M."/>
            <person name="Oren A."/>
            <person name="Chaudhuri R.R."/>
            <person name="La Ragione R."/>
            <person name="Hildebrand F."/>
            <person name="Pallen M.J."/>
        </authorList>
    </citation>
    <scope>NUCLEOTIDE SEQUENCE</scope>
    <source>
        <strain evidence="19">ChiHile30-977</strain>
    </source>
</reference>
<dbReference type="InterPro" id="IPR005846">
    <property type="entry name" value="A-D-PHexomutase_a/b/a-III"/>
</dbReference>
<evidence type="ECO:0000256" key="11">
    <source>
        <dbReference type="ARBA" id="ARBA00039995"/>
    </source>
</evidence>
<evidence type="ECO:0000256" key="8">
    <source>
        <dbReference type="ARBA" id="ARBA00022723"/>
    </source>
</evidence>
<dbReference type="InterPro" id="IPR016055">
    <property type="entry name" value="A-D-PHexomutase_a/b/a-I/II/III"/>
</dbReference>
<comment type="caution">
    <text evidence="19">The sequence shown here is derived from an EMBL/GenBank/DDBJ whole genome shotgun (WGS) entry which is preliminary data.</text>
</comment>
<dbReference type="GO" id="GO:0005975">
    <property type="term" value="P:carbohydrate metabolic process"/>
    <property type="evidence" value="ECO:0007669"/>
    <property type="project" value="InterPro"/>
</dbReference>
<dbReference type="Pfam" id="PF02879">
    <property type="entry name" value="PGM_PMM_II"/>
    <property type="match status" value="1"/>
</dbReference>
<accession>A0A9D0YXE0</accession>
<dbReference type="GO" id="GO:0008973">
    <property type="term" value="F:phosphopentomutase activity"/>
    <property type="evidence" value="ECO:0007669"/>
    <property type="project" value="TreeGrafter"/>
</dbReference>
<dbReference type="Gene3D" id="3.30.310.50">
    <property type="entry name" value="Alpha-D-phosphohexomutase, C-terminal domain"/>
    <property type="match status" value="1"/>
</dbReference>
<comment type="catalytic activity">
    <reaction evidence="1">
        <text>alpha-D-glucose 1-phosphate = alpha-D-glucose 6-phosphate</text>
        <dbReference type="Rhea" id="RHEA:23536"/>
        <dbReference type="ChEBI" id="CHEBI:58225"/>
        <dbReference type="ChEBI" id="CHEBI:58601"/>
        <dbReference type="EC" id="5.4.2.2"/>
    </reaction>
</comment>
<comment type="pathway">
    <text evidence="4">Lipid metabolism.</text>
</comment>
<evidence type="ECO:0000256" key="10">
    <source>
        <dbReference type="ARBA" id="ARBA00023235"/>
    </source>
</evidence>
<comment type="pathway">
    <text evidence="3">Glycolipid metabolism; diglucosyl-diacylglycerol biosynthesis.</text>
</comment>
<dbReference type="GO" id="GO:0000287">
    <property type="term" value="F:magnesium ion binding"/>
    <property type="evidence" value="ECO:0007669"/>
    <property type="project" value="InterPro"/>
</dbReference>
<evidence type="ECO:0000256" key="6">
    <source>
        <dbReference type="ARBA" id="ARBA00012728"/>
    </source>
</evidence>
<dbReference type="InterPro" id="IPR005845">
    <property type="entry name" value="A-D-PHexomutase_a/b/a-II"/>
</dbReference>
<evidence type="ECO:0000256" key="13">
    <source>
        <dbReference type="ARBA" id="ARBA00041467"/>
    </source>
</evidence>
<evidence type="ECO:0000259" key="15">
    <source>
        <dbReference type="Pfam" id="PF00408"/>
    </source>
</evidence>
<evidence type="ECO:0000313" key="20">
    <source>
        <dbReference type="Proteomes" id="UP000886819"/>
    </source>
</evidence>
<feature type="domain" description="Alpha-D-phosphohexomutase C-terminal" evidence="15">
    <location>
        <begin position="519"/>
        <end position="552"/>
    </location>
</feature>
<dbReference type="PANTHER" id="PTHR45745:SF1">
    <property type="entry name" value="PHOSPHOGLUCOMUTASE 2B-RELATED"/>
    <property type="match status" value="1"/>
</dbReference>
<dbReference type="Pfam" id="PF02878">
    <property type="entry name" value="PGM_PMM_I"/>
    <property type="match status" value="1"/>
</dbReference>
<dbReference type="GO" id="GO:0006166">
    <property type="term" value="P:purine ribonucleoside salvage"/>
    <property type="evidence" value="ECO:0007669"/>
    <property type="project" value="TreeGrafter"/>
</dbReference>
<keyword evidence="8 14" id="KW-0479">Metal-binding</keyword>
<sequence length="572" mass="62938">MSGYREAYEKWKRDFAQDAATQAELAAIADNEKEIEDRFYTSLSFGTAGMRGVLGAGDNRMNVYNVRKATRALADYIRRQEGAARRGVVIAYDSRRMSAEFSRETALVLAANGVKAWLFPSLRPVPVLSFAVRYLGATAGVVITASHNPPQYNGYKVYWEDGAQMAPERADEVLALMRGLDFDACLPMDEAAALAQGLLEYVQDEVDDAYIERVKTLSVRPELLREQGGSLKIVYTPLHGSGNVPVRRVLREVGVTQLLVVPEQEAPDPDFPTVRVPNPEEPDTFRLAIALADREGADAAFATDPDCDRLGVATRGPDGKFVLLTGNQIGCLLLDYILSSRAENGTLPSNGAAVKSIVSTEMARRIASAYGVEMIDTLTGFKFIAEQIQRFEQTGEKTFLFGFEESYGYLSSTFVRDKDAVNASLLVTELALYLKTQGKTLWDRLEALRARYGCSVERVTSVSLPGKDGVARMRGMMESLRREPPRRIADLAVRAVRDYRSGLRTQDGESRPMGLPASDVLYYELEGGSWFCVRPSGTEPKIKLYVNAFADAQPQADALADAIGRAAQELLA</sequence>
<evidence type="ECO:0000256" key="5">
    <source>
        <dbReference type="ARBA" id="ARBA00010231"/>
    </source>
</evidence>
<name>A0A9D0YXE0_9FIRM</name>
<protein>
    <recommendedName>
        <fullName evidence="11">Phosphoglucomutase</fullName>
        <ecNumber evidence="6">5.4.2.2</ecNumber>
    </recommendedName>
    <alternativeName>
        <fullName evidence="13">Alpha-phosphoglucomutase</fullName>
    </alternativeName>
    <alternativeName>
        <fullName evidence="12">Glucose phosphomutase</fullName>
    </alternativeName>
</protein>
<dbReference type="InterPro" id="IPR005843">
    <property type="entry name" value="A-D-PHexomutase_C"/>
</dbReference>
<keyword evidence="10" id="KW-0413">Isomerase</keyword>
<evidence type="ECO:0000313" key="19">
    <source>
        <dbReference type="EMBL" id="HIQ63489.1"/>
    </source>
</evidence>
<evidence type="ECO:0000256" key="4">
    <source>
        <dbReference type="ARBA" id="ARBA00005189"/>
    </source>
</evidence>
<feature type="domain" description="Alpha-D-phosphohexomutase alpha/beta/alpha" evidence="18">
    <location>
        <begin position="326"/>
        <end position="451"/>
    </location>
</feature>
<dbReference type="EC" id="5.4.2.2" evidence="6"/>
<evidence type="ECO:0000256" key="2">
    <source>
        <dbReference type="ARBA" id="ARBA00001946"/>
    </source>
</evidence>
<dbReference type="InterPro" id="IPR005844">
    <property type="entry name" value="A-D-PHexomutase_a/b/a-I"/>
</dbReference>
<dbReference type="PANTHER" id="PTHR45745">
    <property type="entry name" value="PHOSPHOMANNOMUTASE 45A"/>
    <property type="match status" value="1"/>
</dbReference>